<gene>
    <name evidence="2" type="ORF">EHT25_00560</name>
</gene>
<dbReference type="Proteomes" id="UP000271925">
    <property type="component" value="Unassembled WGS sequence"/>
</dbReference>
<reference evidence="2 3" key="1">
    <citation type="submission" date="2018-11" db="EMBL/GenBank/DDBJ databases">
        <authorList>
            <person name="Zhou Z."/>
            <person name="Wang G."/>
        </authorList>
    </citation>
    <scope>NUCLEOTIDE SEQUENCE [LARGE SCALE GENOMIC DNA]</scope>
    <source>
        <strain evidence="2 3">KCTC52004</strain>
    </source>
</reference>
<accession>A0A3P1BZC1</accession>
<keyword evidence="1" id="KW-1133">Transmembrane helix</keyword>
<comment type="caution">
    <text evidence="2">The sequence shown here is derived from an EMBL/GenBank/DDBJ whole genome shotgun (WGS) entry which is preliminary data.</text>
</comment>
<dbReference type="AlphaFoldDB" id="A0A3P1BZC1"/>
<name>A0A3P1BZC1_9BACT</name>
<evidence type="ECO:0000256" key="1">
    <source>
        <dbReference type="SAM" id="Phobius"/>
    </source>
</evidence>
<dbReference type="RefSeq" id="WP_124869063.1">
    <property type="nucleotide sequence ID" value="NZ_RQJO01000007.1"/>
</dbReference>
<evidence type="ECO:0000313" key="3">
    <source>
        <dbReference type="Proteomes" id="UP000271925"/>
    </source>
</evidence>
<organism evidence="2 3">
    <name type="scientific">Larkinella rosea</name>
    <dbReference type="NCBI Taxonomy" id="2025312"/>
    <lineage>
        <taxon>Bacteria</taxon>
        <taxon>Pseudomonadati</taxon>
        <taxon>Bacteroidota</taxon>
        <taxon>Cytophagia</taxon>
        <taxon>Cytophagales</taxon>
        <taxon>Spirosomataceae</taxon>
        <taxon>Larkinella</taxon>
    </lineage>
</organism>
<evidence type="ECO:0000313" key="2">
    <source>
        <dbReference type="EMBL" id="RRB06332.1"/>
    </source>
</evidence>
<keyword evidence="3" id="KW-1185">Reference proteome</keyword>
<protein>
    <submittedName>
        <fullName evidence="2">Uncharacterized protein</fullName>
    </submittedName>
</protein>
<keyword evidence="1" id="KW-0472">Membrane</keyword>
<sequence length="69" mass="7633">MKKAAGIGLILLSFTFVYMSVQVYANEEAARMIDQYGTMAVVAKIGSVILFTYLAYTSLMKGIAMLREE</sequence>
<keyword evidence="1" id="KW-0812">Transmembrane</keyword>
<proteinExistence type="predicted"/>
<dbReference type="OrthoDB" id="964322at2"/>
<dbReference type="EMBL" id="RQJO01000007">
    <property type="protein sequence ID" value="RRB06332.1"/>
    <property type="molecule type" value="Genomic_DNA"/>
</dbReference>
<feature type="transmembrane region" description="Helical" evidence="1">
    <location>
        <begin position="35"/>
        <end position="56"/>
    </location>
</feature>